<keyword evidence="1" id="KW-1133">Transmembrane helix</keyword>
<accession>A0A2P2L073</accession>
<evidence type="ECO:0000256" key="1">
    <source>
        <dbReference type="SAM" id="Phobius"/>
    </source>
</evidence>
<feature type="transmembrane region" description="Helical" evidence="1">
    <location>
        <begin position="69"/>
        <end position="90"/>
    </location>
</feature>
<keyword evidence="1" id="KW-0812">Transmembrane</keyword>
<dbReference type="AlphaFoldDB" id="A0A2P2L073"/>
<organism evidence="2">
    <name type="scientific">Rhizophora mucronata</name>
    <name type="common">Asiatic mangrove</name>
    <dbReference type="NCBI Taxonomy" id="61149"/>
    <lineage>
        <taxon>Eukaryota</taxon>
        <taxon>Viridiplantae</taxon>
        <taxon>Streptophyta</taxon>
        <taxon>Embryophyta</taxon>
        <taxon>Tracheophyta</taxon>
        <taxon>Spermatophyta</taxon>
        <taxon>Magnoliopsida</taxon>
        <taxon>eudicotyledons</taxon>
        <taxon>Gunneridae</taxon>
        <taxon>Pentapetalae</taxon>
        <taxon>rosids</taxon>
        <taxon>fabids</taxon>
        <taxon>Malpighiales</taxon>
        <taxon>Rhizophoraceae</taxon>
        <taxon>Rhizophora</taxon>
    </lineage>
</organism>
<keyword evidence="1" id="KW-0472">Membrane</keyword>
<reference evidence="2" key="1">
    <citation type="submission" date="2018-02" db="EMBL/GenBank/DDBJ databases">
        <title>Rhizophora mucronata_Transcriptome.</title>
        <authorList>
            <person name="Meera S.P."/>
            <person name="Sreeshan A."/>
            <person name="Augustine A."/>
        </authorList>
    </citation>
    <scope>NUCLEOTIDE SEQUENCE</scope>
    <source>
        <tissue evidence="2">Leaf</tissue>
    </source>
</reference>
<evidence type="ECO:0000313" key="2">
    <source>
        <dbReference type="EMBL" id="MBX11370.1"/>
    </source>
</evidence>
<dbReference type="EMBL" id="GGEC01030886">
    <property type="protein sequence ID" value="MBX11370.1"/>
    <property type="molecule type" value="Transcribed_RNA"/>
</dbReference>
<protein>
    <submittedName>
        <fullName evidence="2">Alpha-galactosidase</fullName>
    </submittedName>
</protein>
<name>A0A2P2L073_RHIMU</name>
<sequence length="103" mass="11309">MPQNATPTFSGTGYGYICCNRCCYPSLLWQLRTKSAQPCVSTSIVIEYIADPIRFPLQTSQPIHGLVKFSLGSAFAISAIFADITVFLGFKLKKAKYISPAHT</sequence>
<proteinExistence type="predicted"/>